<dbReference type="Proteomes" id="UP000247409">
    <property type="component" value="Unassembled WGS sequence"/>
</dbReference>
<evidence type="ECO:0000256" key="6">
    <source>
        <dbReference type="ARBA" id="ARBA00047806"/>
    </source>
</evidence>
<comment type="catalytic activity">
    <reaction evidence="6">
        <text>L-methionyl-[protein] + [thioredoxin]-disulfide + H2O = L-methionyl-(S)-S-oxide-[protein] + [thioredoxin]-dithiol</text>
        <dbReference type="Rhea" id="RHEA:14217"/>
        <dbReference type="Rhea" id="RHEA-COMP:10698"/>
        <dbReference type="Rhea" id="RHEA-COMP:10700"/>
        <dbReference type="Rhea" id="RHEA-COMP:12313"/>
        <dbReference type="Rhea" id="RHEA-COMP:12315"/>
        <dbReference type="ChEBI" id="CHEBI:15377"/>
        <dbReference type="ChEBI" id="CHEBI:16044"/>
        <dbReference type="ChEBI" id="CHEBI:29950"/>
        <dbReference type="ChEBI" id="CHEBI:44120"/>
        <dbReference type="ChEBI" id="CHEBI:50058"/>
        <dbReference type="EC" id="1.8.4.11"/>
    </reaction>
</comment>
<evidence type="ECO:0000256" key="4">
    <source>
        <dbReference type="ARBA" id="ARBA00030273"/>
    </source>
</evidence>
<dbReference type="Pfam" id="PF01625">
    <property type="entry name" value="PMSR"/>
    <property type="match status" value="1"/>
</dbReference>
<gene>
    <name evidence="9" type="ORF">BWQ96_03147</name>
</gene>
<feature type="domain" description="Peptide methionine sulphoxide reductase MsrA" evidence="8">
    <location>
        <begin position="81"/>
        <end position="234"/>
    </location>
</feature>
<protein>
    <recommendedName>
        <fullName evidence="2">peptide-methionine (S)-S-oxide reductase</fullName>
        <ecNumber evidence="2">1.8.4.11</ecNumber>
    </recommendedName>
    <alternativeName>
        <fullName evidence="5">Peptide-methionine (S)-S-oxide reductase</fullName>
    </alternativeName>
    <alternativeName>
        <fullName evidence="4">Protein-methionine-S-oxide reductase</fullName>
    </alternativeName>
</protein>
<evidence type="ECO:0000256" key="7">
    <source>
        <dbReference type="ARBA" id="ARBA00048782"/>
    </source>
</evidence>
<organism evidence="9 10">
    <name type="scientific">Gracilariopsis chorda</name>
    <dbReference type="NCBI Taxonomy" id="448386"/>
    <lineage>
        <taxon>Eukaryota</taxon>
        <taxon>Rhodophyta</taxon>
        <taxon>Florideophyceae</taxon>
        <taxon>Rhodymeniophycidae</taxon>
        <taxon>Gracilariales</taxon>
        <taxon>Gracilariaceae</taxon>
        <taxon>Gracilariopsis</taxon>
    </lineage>
</organism>
<dbReference type="GO" id="GO:0034599">
    <property type="term" value="P:cellular response to oxidative stress"/>
    <property type="evidence" value="ECO:0007669"/>
    <property type="project" value="TreeGrafter"/>
</dbReference>
<proteinExistence type="inferred from homology"/>
<evidence type="ECO:0000256" key="1">
    <source>
        <dbReference type="ARBA" id="ARBA00005591"/>
    </source>
</evidence>
<comment type="caution">
    <text evidence="9">The sequence shown here is derived from an EMBL/GenBank/DDBJ whole genome shotgun (WGS) entry which is preliminary data.</text>
</comment>
<dbReference type="NCBIfam" id="TIGR00401">
    <property type="entry name" value="msrA"/>
    <property type="match status" value="1"/>
</dbReference>
<dbReference type="InterPro" id="IPR050162">
    <property type="entry name" value="MsrA_MetSO_reductase"/>
</dbReference>
<evidence type="ECO:0000313" key="9">
    <source>
        <dbReference type="EMBL" id="PXF47070.1"/>
    </source>
</evidence>
<dbReference type="EC" id="1.8.4.11" evidence="2"/>
<dbReference type="SUPFAM" id="SSF55068">
    <property type="entry name" value="Peptide methionine sulfoxide reductase"/>
    <property type="match status" value="1"/>
</dbReference>
<dbReference type="InterPro" id="IPR002569">
    <property type="entry name" value="Met_Sox_Rdtase_MsrA_dom"/>
</dbReference>
<evidence type="ECO:0000256" key="2">
    <source>
        <dbReference type="ARBA" id="ARBA00012502"/>
    </source>
</evidence>
<dbReference type="AlphaFoldDB" id="A0A2V3J116"/>
<dbReference type="Gene3D" id="3.30.1060.10">
    <property type="entry name" value="Peptide methionine sulphoxide reductase MsrA"/>
    <property type="match status" value="1"/>
</dbReference>
<comment type="similarity">
    <text evidence="1">Belongs to the MsrA Met sulfoxide reductase family.</text>
</comment>
<dbReference type="EMBL" id="NBIV01000029">
    <property type="protein sequence ID" value="PXF47070.1"/>
    <property type="molecule type" value="Genomic_DNA"/>
</dbReference>
<reference evidence="9 10" key="1">
    <citation type="journal article" date="2018" name="Mol. Biol. Evol.">
        <title>Analysis of the draft genome of the red seaweed Gracilariopsis chorda provides insights into genome size evolution in Rhodophyta.</title>
        <authorList>
            <person name="Lee J."/>
            <person name="Yang E.C."/>
            <person name="Graf L."/>
            <person name="Yang J.H."/>
            <person name="Qiu H."/>
            <person name="Zel Zion U."/>
            <person name="Chan C.X."/>
            <person name="Stephens T.G."/>
            <person name="Weber A.P.M."/>
            <person name="Boo G.H."/>
            <person name="Boo S.M."/>
            <person name="Kim K.M."/>
            <person name="Shin Y."/>
            <person name="Jung M."/>
            <person name="Lee S.J."/>
            <person name="Yim H.S."/>
            <person name="Lee J.H."/>
            <person name="Bhattacharya D."/>
            <person name="Yoon H.S."/>
        </authorList>
    </citation>
    <scope>NUCLEOTIDE SEQUENCE [LARGE SCALE GENOMIC DNA]</scope>
    <source>
        <strain evidence="9 10">SKKU-2015</strain>
        <tissue evidence="9">Whole body</tissue>
    </source>
</reference>
<keyword evidence="3" id="KW-0560">Oxidoreductase</keyword>
<dbReference type="GO" id="GO:0008113">
    <property type="term" value="F:peptide-methionine (S)-S-oxide reductase activity"/>
    <property type="evidence" value="ECO:0007669"/>
    <property type="project" value="UniProtKB-EC"/>
</dbReference>
<keyword evidence="10" id="KW-1185">Reference proteome</keyword>
<evidence type="ECO:0000313" key="10">
    <source>
        <dbReference type="Proteomes" id="UP000247409"/>
    </source>
</evidence>
<evidence type="ECO:0000256" key="3">
    <source>
        <dbReference type="ARBA" id="ARBA00023002"/>
    </source>
</evidence>
<accession>A0A2V3J116</accession>
<dbReference type="PANTHER" id="PTHR42799">
    <property type="entry name" value="MITOCHONDRIAL PEPTIDE METHIONINE SULFOXIDE REDUCTASE"/>
    <property type="match status" value="1"/>
</dbReference>
<dbReference type="STRING" id="448386.A0A2V3J116"/>
<dbReference type="OrthoDB" id="77405at2759"/>
<dbReference type="GO" id="GO:0005737">
    <property type="term" value="C:cytoplasm"/>
    <property type="evidence" value="ECO:0007669"/>
    <property type="project" value="TreeGrafter"/>
</dbReference>
<sequence length="247" mass="27597">MRSAFVQPLPLSTRSVHRAISPLRPRTTVPRAAMGPIDWLQSLIRPTTSMATTPIAPPTKHTVLGNPVAPPPGGWQAPLQEAMFGLGCFWGAERKFWQKDGVHTTSVGYAGGTTDLPTYREVCSGRTGHAEVVNVVFDSSKTSYEDIINVFWESHDPTQKNRQGNDVGTQYRSVIYYYNDEQKRVAEATRDHFNRLLKEAGRSAIATEIQAAPKYYYAEEYHQQYLHKNPFGYCGLGGTGLYSPRTE</sequence>
<evidence type="ECO:0000259" key="8">
    <source>
        <dbReference type="Pfam" id="PF01625"/>
    </source>
</evidence>
<dbReference type="InterPro" id="IPR036509">
    <property type="entry name" value="Met_Sox_Rdtase_MsrA_sf"/>
</dbReference>
<evidence type="ECO:0000256" key="5">
    <source>
        <dbReference type="ARBA" id="ARBA00030643"/>
    </source>
</evidence>
<dbReference type="HAMAP" id="MF_01401">
    <property type="entry name" value="MsrA"/>
    <property type="match status" value="1"/>
</dbReference>
<comment type="catalytic activity">
    <reaction evidence="7">
        <text>[thioredoxin]-disulfide + L-methionine + H2O = L-methionine (S)-S-oxide + [thioredoxin]-dithiol</text>
        <dbReference type="Rhea" id="RHEA:19993"/>
        <dbReference type="Rhea" id="RHEA-COMP:10698"/>
        <dbReference type="Rhea" id="RHEA-COMP:10700"/>
        <dbReference type="ChEBI" id="CHEBI:15377"/>
        <dbReference type="ChEBI" id="CHEBI:29950"/>
        <dbReference type="ChEBI" id="CHEBI:50058"/>
        <dbReference type="ChEBI" id="CHEBI:57844"/>
        <dbReference type="ChEBI" id="CHEBI:58772"/>
        <dbReference type="EC" id="1.8.4.11"/>
    </reaction>
</comment>
<dbReference type="PANTHER" id="PTHR42799:SF2">
    <property type="entry name" value="MITOCHONDRIAL PEPTIDE METHIONINE SULFOXIDE REDUCTASE"/>
    <property type="match status" value="1"/>
</dbReference>
<name>A0A2V3J116_9FLOR</name>